<proteinExistence type="predicted"/>
<organism evidence="4 5">
    <name type="scientific">Pseudovibrio japonicus</name>
    <dbReference type="NCBI Taxonomy" id="366534"/>
    <lineage>
        <taxon>Bacteria</taxon>
        <taxon>Pseudomonadati</taxon>
        <taxon>Pseudomonadota</taxon>
        <taxon>Alphaproteobacteria</taxon>
        <taxon>Hyphomicrobiales</taxon>
        <taxon>Stappiaceae</taxon>
        <taxon>Pseudovibrio</taxon>
    </lineage>
</organism>
<evidence type="ECO:0000313" key="4">
    <source>
        <dbReference type="EMBL" id="GHB22403.1"/>
    </source>
</evidence>
<dbReference type="RefSeq" id="WP_189435453.1">
    <property type="nucleotide sequence ID" value="NZ_BMXE01000001.1"/>
</dbReference>
<evidence type="ECO:0000256" key="1">
    <source>
        <dbReference type="ARBA" id="ARBA00004370"/>
    </source>
</evidence>
<sequence length="220" mass="23994">MTDRVALVFGATGLVGSEVVKLLVADASYSEVHVLVRRELGWGDEKLHVHLTDFRDLSSLQLPSNVTDVFCCLGTTQKKAGSKEAFYAIDFQLTFDLIRMAREAGAEQLLMISSIGAAANSSSYYLKVKGELEEAVRSLSFSSTSILRPSVLLGERPEHRFAESLAGAVLPRLSILLIGALRKYRPIEGKAVARALVAYADEQRPGFRVLESHEIAAKAV</sequence>
<dbReference type="InterPro" id="IPR001509">
    <property type="entry name" value="Epimerase_deHydtase"/>
</dbReference>
<evidence type="ECO:0000256" key="2">
    <source>
        <dbReference type="ARBA" id="ARBA00023136"/>
    </source>
</evidence>
<reference evidence="5" key="1">
    <citation type="journal article" date="2019" name="Int. J. Syst. Evol. Microbiol.">
        <title>The Global Catalogue of Microorganisms (GCM) 10K type strain sequencing project: providing services to taxonomists for standard genome sequencing and annotation.</title>
        <authorList>
            <consortium name="The Broad Institute Genomics Platform"/>
            <consortium name="The Broad Institute Genome Sequencing Center for Infectious Disease"/>
            <person name="Wu L."/>
            <person name="Ma J."/>
        </authorList>
    </citation>
    <scope>NUCLEOTIDE SEQUENCE [LARGE SCALE GENOMIC DNA]</scope>
    <source>
        <strain evidence="5">KCTC 12861</strain>
    </source>
</reference>
<evidence type="ECO:0000259" key="3">
    <source>
        <dbReference type="Pfam" id="PF01370"/>
    </source>
</evidence>
<keyword evidence="2" id="KW-0472">Membrane</keyword>
<evidence type="ECO:0000313" key="5">
    <source>
        <dbReference type="Proteomes" id="UP000637980"/>
    </source>
</evidence>
<feature type="domain" description="NAD-dependent epimerase/dehydratase" evidence="3">
    <location>
        <begin position="6"/>
        <end position="185"/>
    </location>
</feature>
<dbReference type="InterPro" id="IPR036291">
    <property type="entry name" value="NAD(P)-bd_dom_sf"/>
</dbReference>
<dbReference type="PANTHER" id="PTHR14097:SF7">
    <property type="entry name" value="OXIDOREDUCTASE HTATIP2"/>
    <property type="match status" value="1"/>
</dbReference>
<comment type="caution">
    <text evidence="4">The sequence shown here is derived from an EMBL/GenBank/DDBJ whole genome shotgun (WGS) entry which is preliminary data.</text>
</comment>
<accession>A0ABQ3E271</accession>
<dbReference type="SUPFAM" id="SSF51735">
    <property type="entry name" value="NAD(P)-binding Rossmann-fold domains"/>
    <property type="match status" value="1"/>
</dbReference>
<gene>
    <name evidence="4" type="ORF">GCM10007094_08210</name>
</gene>
<name>A0ABQ3E271_9HYPH</name>
<dbReference type="EMBL" id="BMXE01000001">
    <property type="protein sequence ID" value="GHB22403.1"/>
    <property type="molecule type" value="Genomic_DNA"/>
</dbReference>
<dbReference type="Pfam" id="PF01370">
    <property type="entry name" value="Epimerase"/>
    <property type="match status" value="1"/>
</dbReference>
<dbReference type="Gene3D" id="3.40.50.720">
    <property type="entry name" value="NAD(P)-binding Rossmann-like Domain"/>
    <property type="match status" value="1"/>
</dbReference>
<dbReference type="Proteomes" id="UP000637980">
    <property type="component" value="Unassembled WGS sequence"/>
</dbReference>
<keyword evidence="5" id="KW-1185">Reference proteome</keyword>
<dbReference type="PANTHER" id="PTHR14097">
    <property type="entry name" value="OXIDOREDUCTASE HTATIP2"/>
    <property type="match status" value="1"/>
</dbReference>
<protein>
    <submittedName>
        <fullName evidence="4">Nucleoside-diphosphate sugar epimerase</fullName>
    </submittedName>
</protein>
<comment type="subcellular location">
    <subcellularLocation>
        <location evidence="1">Membrane</location>
    </subcellularLocation>
</comment>